<organism evidence="3 4">
    <name type="scientific">Deinococcus marmoris</name>
    <dbReference type="NCBI Taxonomy" id="249408"/>
    <lineage>
        <taxon>Bacteria</taxon>
        <taxon>Thermotogati</taxon>
        <taxon>Deinococcota</taxon>
        <taxon>Deinococci</taxon>
        <taxon>Deinococcales</taxon>
        <taxon>Deinococcaceae</taxon>
        <taxon>Deinococcus</taxon>
    </lineage>
</organism>
<dbReference type="InterPro" id="IPR000917">
    <property type="entry name" value="Sulfatase_N"/>
</dbReference>
<proteinExistence type="inferred from homology"/>
<dbReference type="AlphaFoldDB" id="A0A1U7P010"/>
<dbReference type="InterPro" id="IPR017850">
    <property type="entry name" value="Alkaline_phosphatase_core_sf"/>
</dbReference>
<dbReference type="InterPro" id="IPR050738">
    <property type="entry name" value="Sulfatase"/>
</dbReference>
<dbReference type="Proteomes" id="UP000186607">
    <property type="component" value="Unassembled WGS sequence"/>
</dbReference>
<gene>
    <name evidence="3" type="ORF">BOO71_0005611</name>
</gene>
<sequence>MQNPNILLFYTDQQRWDTLSVNGNRETITPNLDALVREGVNFDHFFVQHPLCMPSRVSFLSGQYPSSLRITQMGVPVPEDLVTLPHLLRAAGYRTANIGKLHFLPHANRDHRRPHPPYGFDTLLVSDEPGVYEDAYRAWVRARDPQQLEHLSVGLPPAAYRWYVTMGIDDMVPQPVPGERYDFGGATPFPGDERYTHSAFVADQTLNFLDGASARQPFFAIASFFSPHAPWVVPQRFLDLYDPQTFTAPTYPPELQAERYDHACSPEELRSAKHGYYAMISEVDEYVGVILARLEALGLSENTIVVFVSDHGEWLGEHLKYGKGYPGDDSVARVPFIIRWPAGIREVGRSVTELVEAVDVLPTLLELAGLQTPPEAQGHSLAPHLRDSARPIVQKPALMEYAGWKNLRTPAARYLIHENGTEALWDLQNDPHEYFDVAAEQPELVAQHRKLLLEKLLEIERPLPRIWAY</sequence>
<dbReference type="Gene3D" id="3.40.720.10">
    <property type="entry name" value="Alkaline Phosphatase, subunit A"/>
    <property type="match status" value="1"/>
</dbReference>
<keyword evidence="4" id="KW-1185">Reference proteome</keyword>
<comment type="caution">
    <text evidence="3">The sequence shown here is derived from an EMBL/GenBank/DDBJ whole genome shotgun (WGS) entry which is preliminary data.</text>
</comment>
<evidence type="ECO:0000259" key="2">
    <source>
        <dbReference type="Pfam" id="PF00884"/>
    </source>
</evidence>
<accession>A0A1U7P010</accession>
<dbReference type="SUPFAM" id="SSF53649">
    <property type="entry name" value="Alkaline phosphatase-like"/>
    <property type="match status" value="1"/>
</dbReference>
<evidence type="ECO:0000256" key="1">
    <source>
        <dbReference type="ARBA" id="ARBA00008779"/>
    </source>
</evidence>
<dbReference type="STRING" id="249408.BOO71_0005611"/>
<reference evidence="3 4" key="1">
    <citation type="submission" date="2017-01" db="EMBL/GenBank/DDBJ databases">
        <title>Genome Analysis of Deinococcus marmoris KOPRI26562.</title>
        <authorList>
            <person name="Kim J.H."/>
            <person name="Oh H.-M."/>
        </authorList>
    </citation>
    <scope>NUCLEOTIDE SEQUENCE [LARGE SCALE GENOMIC DNA]</scope>
    <source>
        <strain evidence="3 4">KOPRI26562</strain>
    </source>
</reference>
<comment type="similarity">
    <text evidence="1">Belongs to the sulfatase family.</text>
</comment>
<dbReference type="Pfam" id="PF00884">
    <property type="entry name" value="Sulfatase"/>
    <property type="match status" value="1"/>
</dbReference>
<dbReference type="EMBL" id="MSTI01000066">
    <property type="protein sequence ID" value="OLV18490.1"/>
    <property type="molecule type" value="Genomic_DNA"/>
</dbReference>
<name>A0A1U7P010_9DEIO</name>
<dbReference type="PANTHER" id="PTHR42693">
    <property type="entry name" value="ARYLSULFATASE FAMILY MEMBER"/>
    <property type="match status" value="1"/>
</dbReference>
<dbReference type="RefSeq" id="WP_075831736.1">
    <property type="nucleotide sequence ID" value="NZ_MSTI01000066.1"/>
</dbReference>
<evidence type="ECO:0000313" key="3">
    <source>
        <dbReference type="EMBL" id="OLV18490.1"/>
    </source>
</evidence>
<evidence type="ECO:0000313" key="4">
    <source>
        <dbReference type="Proteomes" id="UP000186607"/>
    </source>
</evidence>
<dbReference type="GO" id="GO:0004065">
    <property type="term" value="F:arylsulfatase activity"/>
    <property type="evidence" value="ECO:0007669"/>
    <property type="project" value="TreeGrafter"/>
</dbReference>
<dbReference type="OrthoDB" id="9762324at2"/>
<dbReference type="PANTHER" id="PTHR42693:SF33">
    <property type="entry name" value="ARYLSULFATASE"/>
    <property type="match status" value="1"/>
</dbReference>
<feature type="domain" description="Sulfatase N-terminal" evidence="2">
    <location>
        <begin position="4"/>
        <end position="369"/>
    </location>
</feature>
<protein>
    <submittedName>
        <fullName evidence="3">Choline-sulfatase</fullName>
    </submittedName>
</protein>